<comment type="caution">
    <text evidence="1">The sequence shown here is derived from an EMBL/GenBank/DDBJ whole genome shotgun (WGS) entry which is preliminary data.</text>
</comment>
<accession>A0ACC1JYE9</accession>
<name>A0ACC1JYE9_9FUNG</name>
<sequence>MGSGWDTEEIAGNRAKGYFFPLSLAMYSISITISLSAFVYGATLAYLQPRIWQDYILRMMIVAQFFNCLFFAFRLVLVDAELETEAACRVAFFMSDSFSLLPVNICVHCVVYLQLVVVHNVSPGLRWPRVVTLVIALAITFLPVSFILFIAPRRFGRRSICDLNWVPNDKEYSYYMTVLASWAYLSGAIGFVSVLTIAIYLVRTRRATLRALQLSAEYYGPSLAVERVGHSEILYKALLTIIWVPITPIISLWFNTVLVTVSHYKHRIYNSLEIINLVLLCLQAVFLGLPLLVNPRMRAALAAQLRGHQSPVPIDTTCPPMLLPPPAAQRGNGSLAPCSAVPLRSTRRTL</sequence>
<proteinExistence type="predicted"/>
<reference evidence="1" key="1">
    <citation type="submission" date="2022-07" db="EMBL/GenBank/DDBJ databases">
        <title>Phylogenomic reconstructions and comparative analyses of Kickxellomycotina fungi.</title>
        <authorList>
            <person name="Reynolds N.K."/>
            <person name="Stajich J.E."/>
            <person name="Barry K."/>
            <person name="Grigoriev I.V."/>
            <person name="Crous P."/>
            <person name="Smith M.E."/>
        </authorList>
    </citation>
    <scope>NUCLEOTIDE SEQUENCE</scope>
    <source>
        <strain evidence="1">CBS 109366</strain>
    </source>
</reference>
<organism evidence="1 2">
    <name type="scientific">Coemansia nantahalensis</name>
    <dbReference type="NCBI Taxonomy" id="2789366"/>
    <lineage>
        <taxon>Eukaryota</taxon>
        <taxon>Fungi</taxon>
        <taxon>Fungi incertae sedis</taxon>
        <taxon>Zoopagomycota</taxon>
        <taxon>Kickxellomycotina</taxon>
        <taxon>Kickxellomycetes</taxon>
        <taxon>Kickxellales</taxon>
        <taxon>Kickxellaceae</taxon>
        <taxon>Coemansia</taxon>
    </lineage>
</organism>
<protein>
    <submittedName>
        <fullName evidence="1">Uncharacterized protein</fullName>
    </submittedName>
</protein>
<gene>
    <name evidence="1" type="ORF">IWQ57_002991</name>
</gene>
<evidence type="ECO:0000313" key="1">
    <source>
        <dbReference type="EMBL" id="KAJ2769705.1"/>
    </source>
</evidence>
<dbReference type="EMBL" id="JANBUJ010000881">
    <property type="protein sequence ID" value="KAJ2769705.1"/>
    <property type="molecule type" value="Genomic_DNA"/>
</dbReference>
<dbReference type="Proteomes" id="UP001140234">
    <property type="component" value="Unassembled WGS sequence"/>
</dbReference>
<evidence type="ECO:0000313" key="2">
    <source>
        <dbReference type="Proteomes" id="UP001140234"/>
    </source>
</evidence>
<keyword evidence="2" id="KW-1185">Reference proteome</keyword>